<dbReference type="Proteomes" id="UP000285138">
    <property type="component" value="Unassembled WGS sequence"/>
</dbReference>
<dbReference type="InterPro" id="IPR003509">
    <property type="entry name" value="UPF0102_YraN-like"/>
</dbReference>
<evidence type="ECO:0000313" key="4">
    <source>
        <dbReference type="Proteomes" id="UP000285138"/>
    </source>
</evidence>
<protein>
    <recommendedName>
        <fullName evidence="2">UPF0102 protein D5R97_07635</fullName>
    </recommendedName>
</protein>
<comment type="caution">
    <text evidence="3">The sequence shown here is derived from an EMBL/GenBank/DDBJ whole genome shotgun (WGS) entry which is preliminary data.</text>
</comment>
<dbReference type="EMBL" id="QZAA01000199">
    <property type="protein sequence ID" value="RQD74583.1"/>
    <property type="molecule type" value="Genomic_DNA"/>
</dbReference>
<dbReference type="InterPro" id="IPR011856">
    <property type="entry name" value="tRNA_endonuc-like_dom_sf"/>
</dbReference>
<dbReference type="Gene3D" id="3.40.1350.10">
    <property type="match status" value="1"/>
</dbReference>
<dbReference type="SUPFAM" id="SSF52980">
    <property type="entry name" value="Restriction endonuclease-like"/>
    <property type="match status" value="1"/>
</dbReference>
<dbReference type="Pfam" id="PF02021">
    <property type="entry name" value="UPF0102"/>
    <property type="match status" value="1"/>
</dbReference>
<name>A0A424YBX6_9FIRM</name>
<dbReference type="NCBIfam" id="NF009150">
    <property type="entry name" value="PRK12497.1-3"/>
    <property type="match status" value="1"/>
</dbReference>
<dbReference type="PANTHER" id="PTHR34039:SF1">
    <property type="entry name" value="UPF0102 PROTEIN YRAN"/>
    <property type="match status" value="1"/>
</dbReference>
<evidence type="ECO:0000256" key="1">
    <source>
        <dbReference type="ARBA" id="ARBA00006738"/>
    </source>
</evidence>
<proteinExistence type="inferred from homology"/>
<dbReference type="NCBIfam" id="TIGR00252">
    <property type="entry name" value="YraN family protein"/>
    <property type="match status" value="1"/>
</dbReference>
<dbReference type="AlphaFoldDB" id="A0A424YBX6"/>
<dbReference type="GO" id="GO:0003676">
    <property type="term" value="F:nucleic acid binding"/>
    <property type="evidence" value="ECO:0007669"/>
    <property type="project" value="InterPro"/>
</dbReference>
<reference evidence="3 4" key="1">
    <citation type="submission" date="2018-08" db="EMBL/GenBank/DDBJ databases">
        <title>The metabolism and importance of syntrophic acetate oxidation coupled to methane or sulfide production in haloalkaline environments.</title>
        <authorList>
            <person name="Timmers P.H.A."/>
            <person name="Vavourakis C.D."/>
            <person name="Sorokin D.Y."/>
            <person name="Sinninghe Damste J.S."/>
            <person name="Muyzer G."/>
            <person name="Stams A.J.M."/>
            <person name="Plugge C.M."/>
        </authorList>
    </citation>
    <scope>NUCLEOTIDE SEQUENCE [LARGE SCALE GENOMIC DNA]</scope>
    <source>
        <strain evidence="3">MSAO_Bac1</strain>
    </source>
</reference>
<gene>
    <name evidence="3" type="ORF">D5R97_07635</name>
</gene>
<comment type="similarity">
    <text evidence="1 2">Belongs to the UPF0102 family.</text>
</comment>
<accession>A0A424YBX6</accession>
<dbReference type="PANTHER" id="PTHR34039">
    <property type="entry name" value="UPF0102 PROTEIN YRAN"/>
    <property type="match status" value="1"/>
</dbReference>
<evidence type="ECO:0000313" key="3">
    <source>
        <dbReference type="EMBL" id="RQD74583.1"/>
    </source>
</evidence>
<organism evidence="3 4">
    <name type="scientific">Candidatus Syntrophonatronum acetioxidans</name>
    <dbReference type="NCBI Taxonomy" id="1795816"/>
    <lineage>
        <taxon>Bacteria</taxon>
        <taxon>Bacillati</taxon>
        <taxon>Bacillota</taxon>
        <taxon>Clostridia</taxon>
        <taxon>Eubacteriales</taxon>
        <taxon>Syntrophomonadaceae</taxon>
        <taxon>Candidatus Syntrophonatronum</taxon>
    </lineage>
</organism>
<sequence length="140" mass="16149">MALLPFIGIHLTGMGGIQKQVIDRKQVGRVGEREARAYLVKEGYNICDENYTCNKGEIDFVAWDKECLVFIEVRALRSSLNFGKPFESVNWEKQKKLILLSQIYMHYKKISDCSVRFDVVSVLLDESLNLKEIELIKNAF</sequence>
<dbReference type="CDD" id="cd20736">
    <property type="entry name" value="PoNe_Nuclease"/>
    <property type="match status" value="1"/>
</dbReference>
<evidence type="ECO:0000256" key="2">
    <source>
        <dbReference type="HAMAP-Rule" id="MF_00048"/>
    </source>
</evidence>
<dbReference type="InterPro" id="IPR011335">
    <property type="entry name" value="Restrct_endonuc-II-like"/>
</dbReference>
<dbReference type="HAMAP" id="MF_00048">
    <property type="entry name" value="UPF0102"/>
    <property type="match status" value="1"/>
</dbReference>